<evidence type="ECO:0000313" key="1">
    <source>
        <dbReference type="EMBL" id="CAJ1963294.1"/>
    </source>
</evidence>
<dbReference type="Gramene" id="rna-AYBTSS11_LOCUS19697">
    <property type="protein sequence ID" value="CAJ1963294.1"/>
    <property type="gene ID" value="gene-AYBTSS11_LOCUS19697"/>
</dbReference>
<proteinExistence type="predicted"/>
<keyword evidence="2" id="KW-1185">Reference proteome</keyword>
<accession>A0AA86T1P4</accession>
<reference evidence="1" key="1">
    <citation type="submission" date="2023-10" db="EMBL/GenBank/DDBJ databases">
        <authorList>
            <person name="Domelevo Entfellner J.-B."/>
        </authorList>
    </citation>
    <scope>NUCLEOTIDE SEQUENCE</scope>
</reference>
<evidence type="ECO:0000313" key="2">
    <source>
        <dbReference type="Proteomes" id="UP001189624"/>
    </source>
</evidence>
<dbReference type="AlphaFoldDB" id="A0AA86T1P4"/>
<gene>
    <name evidence="1" type="ORF">AYBTSS11_LOCUS19697</name>
</gene>
<organism evidence="1 2">
    <name type="scientific">Sphenostylis stenocarpa</name>
    <dbReference type="NCBI Taxonomy" id="92480"/>
    <lineage>
        <taxon>Eukaryota</taxon>
        <taxon>Viridiplantae</taxon>
        <taxon>Streptophyta</taxon>
        <taxon>Embryophyta</taxon>
        <taxon>Tracheophyta</taxon>
        <taxon>Spermatophyta</taxon>
        <taxon>Magnoliopsida</taxon>
        <taxon>eudicotyledons</taxon>
        <taxon>Gunneridae</taxon>
        <taxon>Pentapetalae</taxon>
        <taxon>rosids</taxon>
        <taxon>fabids</taxon>
        <taxon>Fabales</taxon>
        <taxon>Fabaceae</taxon>
        <taxon>Papilionoideae</taxon>
        <taxon>50 kb inversion clade</taxon>
        <taxon>NPAAA clade</taxon>
        <taxon>indigoferoid/millettioid clade</taxon>
        <taxon>Phaseoleae</taxon>
        <taxon>Sphenostylis</taxon>
    </lineage>
</organism>
<dbReference type="PANTHER" id="PTHR31052:SF3">
    <property type="entry name" value="COBRA-LIKE PROTEIN 7"/>
    <property type="match status" value="1"/>
</dbReference>
<dbReference type="PANTHER" id="PTHR31052">
    <property type="entry name" value="COBRA-LIKE PROTEIN 7"/>
    <property type="match status" value="1"/>
</dbReference>
<dbReference type="EMBL" id="OY731403">
    <property type="protein sequence ID" value="CAJ1963294.1"/>
    <property type="molecule type" value="Genomic_DNA"/>
</dbReference>
<name>A0AA86T1P4_9FABA</name>
<dbReference type="Proteomes" id="UP001189624">
    <property type="component" value="Chromosome 6"/>
</dbReference>
<sequence>MSISKHTGHNAITKQKWSKLKSATMGPKHMAYLPFFSYHSLSSQFLAMSMHVHVFFLFLTVAIFSGTPSMSQSQTAASCNGIFVSYVYTGGERLPPNLSNVTEQPYRFESTLTVLNNGLEELKSWKVFVGFQHSEWLVSASNAVLADGTSLPSAVGNGTIFSGSTVRDLKTAVATAGDLNQMQIQVEMVGSLLGVAPPSVPMPRSVTLSNDGFVCGQPSGEGRYIHLLLCFISILSAKHGLL</sequence>
<protein>
    <recommendedName>
        <fullName evidence="3">COBRA-like protein 7</fullName>
    </recommendedName>
</protein>
<evidence type="ECO:0008006" key="3">
    <source>
        <dbReference type="Google" id="ProtNLM"/>
    </source>
</evidence>